<dbReference type="InterPro" id="IPR004330">
    <property type="entry name" value="FAR1_DNA_bnd_dom"/>
</dbReference>
<accession>A0A445CHM8</accession>
<dbReference type="Proteomes" id="UP000289738">
    <property type="component" value="Chromosome A07"/>
</dbReference>
<comment type="caution">
    <text evidence="2">The sequence shown here is derived from an EMBL/GenBank/DDBJ whole genome shotgun (WGS) entry which is preliminary data.</text>
</comment>
<dbReference type="STRING" id="3818.A0A445CHM8"/>
<proteinExistence type="predicted"/>
<dbReference type="EMBL" id="SDMP01000007">
    <property type="protein sequence ID" value="RYR50424.1"/>
    <property type="molecule type" value="Genomic_DNA"/>
</dbReference>
<reference evidence="2 3" key="1">
    <citation type="submission" date="2019-01" db="EMBL/GenBank/DDBJ databases">
        <title>Sequencing of cultivated peanut Arachis hypogaea provides insights into genome evolution and oil improvement.</title>
        <authorList>
            <person name="Chen X."/>
        </authorList>
    </citation>
    <scope>NUCLEOTIDE SEQUENCE [LARGE SCALE GENOMIC DNA]</scope>
    <source>
        <strain evidence="3">cv. Fuhuasheng</strain>
        <tissue evidence="2">Leaves</tissue>
    </source>
</reference>
<name>A0A445CHM8_ARAHY</name>
<dbReference type="AlphaFoldDB" id="A0A445CHM8"/>
<feature type="domain" description="FAR1" evidence="1">
    <location>
        <begin position="116"/>
        <end position="192"/>
    </location>
</feature>
<gene>
    <name evidence="2" type="ORF">Ahy_A07g037028</name>
</gene>
<evidence type="ECO:0000313" key="3">
    <source>
        <dbReference type="Proteomes" id="UP000289738"/>
    </source>
</evidence>
<organism evidence="2 3">
    <name type="scientific">Arachis hypogaea</name>
    <name type="common">Peanut</name>
    <dbReference type="NCBI Taxonomy" id="3818"/>
    <lineage>
        <taxon>Eukaryota</taxon>
        <taxon>Viridiplantae</taxon>
        <taxon>Streptophyta</taxon>
        <taxon>Embryophyta</taxon>
        <taxon>Tracheophyta</taxon>
        <taxon>Spermatophyta</taxon>
        <taxon>Magnoliopsida</taxon>
        <taxon>eudicotyledons</taxon>
        <taxon>Gunneridae</taxon>
        <taxon>Pentapetalae</taxon>
        <taxon>rosids</taxon>
        <taxon>fabids</taxon>
        <taxon>Fabales</taxon>
        <taxon>Fabaceae</taxon>
        <taxon>Papilionoideae</taxon>
        <taxon>50 kb inversion clade</taxon>
        <taxon>dalbergioids sensu lato</taxon>
        <taxon>Dalbergieae</taxon>
        <taxon>Pterocarpus clade</taxon>
        <taxon>Arachis</taxon>
    </lineage>
</organism>
<keyword evidence="3" id="KW-1185">Reference proteome</keyword>
<dbReference type="PANTHER" id="PTHR46328">
    <property type="entry name" value="FAR-RED IMPAIRED RESPONSIVE (FAR1) FAMILY PROTEIN-RELATED"/>
    <property type="match status" value="1"/>
</dbReference>
<evidence type="ECO:0000259" key="1">
    <source>
        <dbReference type="Pfam" id="PF03101"/>
    </source>
</evidence>
<evidence type="ECO:0000313" key="2">
    <source>
        <dbReference type="EMBL" id="RYR50424.1"/>
    </source>
</evidence>
<dbReference type="PANTHER" id="PTHR46328:SF27">
    <property type="entry name" value="OS12G0287500 PROTEIN"/>
    <property type="match status" value="1"/>
</dbReference>
<sequence>MLCLAHKNNRAIEDWELFHICYLSCNNFVTERSTNFLEFCSIVLTGVLLSLSTNDYNTLNGWFSCDMRVLKQESHRITKQKMFLLNDGNYVKDLLLNSTGSIGRVNFVGLSANAAKKYVGRSEIDKRILWKTFVCSRQGYCSFRGVDETNRKRAPKPETRCGCVAQMRVHIDVSRDWWYTTLFQNEHNHELIPLTLSRMLRSQRRINDEEIQRMNDMRDTEISTT</sequence>
<dbReference type="Pfam" id="PF03101">
    <property type="entry name" value="FAR1"/>
    <property type="match status" value="1"/>
</dbReference>
<protein>
    <recommendedName>
        <fullName evidence="1">FAR1 domain-containing protein</fullName>
    </recommendedName>
</protein>